<dbReference type="InterPro" id="IPR054712">
    <property type="entry name" value="Cas3-like_dom"/>
</dbReference>
<dbReference type="Gene3D" id="1.10.3210.30">
    <property type="match status" value="1"/>
</dbReference>
<name>A0AAV2W317_9BIFI</name>
<reference evidence="11 12" key="1">
    <citation type="submission" date="2013-10" db="EMBL/GenBank/DDBJ databases">
        <authorList>
            <person name="Manrique M."/>
        </authorList>
    </citation>
    <scope>NUCLEOTIDE SEQUENCE [LARGE SCALE GENOMIC DNA]</scope>
    <source>
        <strain evidence="11 12">IM386</strain>
    </source>
</reference>
<dbReference type="Pfam" id="PF18395">
    <property type="entry name" value="Cas3_C"/>
    <property type="match status" value="1"/>
</dbReference>
<dbReference type="NCBIfam" id="TIGR01596">
    <property type="entry name" value="cas3_HD"/>
    <property type="match status" value="1"/>
</dbReference>
<proteinExistence type="inferred from homology"/>
<evidence type="ECO:0000256" key="7">
    <source>
        <dbReference type="ARBA" id="ARBA00022806"/>
    </source>
</evidence>
<dbReference type="GO" id="GO:0003723">
    <property type="term" value="F:RNA binding"/>
    <property type="evidence" value="ECO:0007669"/>
    <property type="project" value="TreeGrafter"/>
</dbReference>
<dbReference type="GO" id="GO:0046872">
    <property type="term" value="F:metal ion binding"/>
    <property type="evidence" value="ECO:0007669"/>
    <property type="project" value="UniProtKB-KW"/>
</dbReference>
<dbReference type="Proteomes" id="UP000035645">
    <property type="component" value="Unassembled WGS sequence"/>
</dbReference>
<evidence type="ECO:0000256" key="5">
    <source>
        <dbReference type="ARBA" id="ARBA00022741"/>
    </source>
</evidence>
<dbReference type="Pfam" id="PF18019">
    <property type="entry name" value="Cas3_HD"/>
    <property type="match status" value="1"/>
</dbReference>
<evidence type="ECO:0000256" key="1">
    <source>
        <dbReference type="ARBA" id="ARBA00006847"/>
    </source>
</evidence>
<keyword evidence="4" id="KW-0479">Metal-binding</keyword>
<dbReference type="InterPro" id="IPR050547">
    <property type="entry name" value="DEAD_box_RNA_helicases"/>
</dbReference>
<dbReference type="SUPFAM" id="SSF52540">
    <property type="entry name" value="P-loop containing nucleoside triphosphate hydrolases"/>
    <property type="match status" value="1"/>
</dbReference>
<reference evidence="11 12" key="2">
    <citation type="submission" date="2015-01" db="EMBL/GenBank/DDBJ databases">
        <title>Genome sequence of a Bifidobacterium animalis strain.</title>
        <authorList>
            <person name="Bogovic-Matijasic B."/>
            <person name="Hacin B."/>
            <person name="Citar M."/>
            <person name="Svigelj K."/>
            <person name="Stempelj M."/>
            <person name="Rogelj I."/>
        </authorList>
    </citation>
    <scope>NUCLEOTIDE SEQUENCE [LARGE SCALE GENOMIC DNA]</scope>
    <source>
        <strain evidence="11 12">IM386</strain>
    </source>
</reference>
<dbReference type="InterPro" id="IPR006483">
    <property type="entry name" value="CRISPR-assoc_Cas3_HD"/>
</dbReference>
<dbReference type="InterPro" id="IPR014001">
    <property type="entry name" value="Helicase_ATP-bd"/>
</dbReference>
<evidence type="ECO:0000313" key="11">
    <source>
        <dbReference type="EMBL" id="CDI68104.1"/>
    </source>
</evidence>
<organism evidence="11 12">
    <name type="scientific">Bifidobacterium animalis subsp. animalis IM386</name>
    <dbReference type="NCBI Taxonomy" id="1402194"/>
    <lineage>
        <taxon>Bacteria</taxon>
        <taxon>Bacillati</taxon>
        <taxon>Actinomycetota</taxon>
        <taxon>Actinomycetes</taxon>
        <taxon>Bifidobacteriales</taxon>
        <taxon>Bifidobacteriaceae</taxon>
        <taxon>Bifidobacterium</taxon>
    </lineage>
</organism>
<comment type="similarity">
    <text evidence="1">In the N-terminal section; belongs to the CRISPR-associated nuclease Cas3-HD family.</text>
</comment>
<dbReference type="GO" id="GO:0051607">
    <property type="term" value="P:defense response to virus"/>
    <property type="evidence" value="ECO:0007669"/>
    <property type="project" value="UniProtKB-KW"/>
</dbReference>
<keyword evidence="5" id="KW-0547">Nucleotide-binding</keyword>
<evidence type="ECO:0000313" key="12">
    <source>
        <dbReference type="Proteomes" id="UP000035645"/>
    </source>
</evidence>
<dbReference type="SMART" id="SM00487">
    <property type="entry name" value="DEXDc"/>
    <property type="match status" value="1"/>
</dbReference>
<dbReference type="InterPro" id="IPR041372">
    <property type="entry name" value="Cas3_C"/>
</dbReference>
<evidence type="ECO:0000256" key="4">
    <source>
        <dbReference type="ARBA" id="ARBA00022723"/>
    </source>
</evidence>
<dbReference type="PANTHER" id="PTHR47963:SF9">
    <property type="entry name" value="CRISPR-ASSOCIATED ENDONUCLEASE_HELICASE CAS3"/>
    <property type="match status" value="1"/>
</dbReference>
<dbReference type="GO" id="GO:0004518">
    <property type="term" value="F:nuclease activity"/>
    <property type="evidence" value="ECO:0007669"/>
    <property type="project" value="UniProtKB-KW"/>
</dbReference>
<keyword evidence="6" id="KW-0378">Hydrolase</keyword>
<evidence type="ECO:0000256" key="3">
    <source>
        <dbReference type="ARBA" id="ARBA00022722"/>
    </source>
</evidence>
<keyword evidence="8" id="KW-0067">ATP-binding</keyword>
<comment type="similarity">
    <text evidence="2">In the central section; belongs to the CRISPR-associated helicase Cas3 family.</text>
</comment>
<dbReference type="InterPro" id="IPR038257">
    <property type="entry name" value="CRISPR-assoc_Cas3_HD_sf"/>
</dbReference>
<dbReference type="AlphaFoldDB" id="A0AAV2W317"/>
<accession>A0AAV2W317</accession>
<dbReference type="GO" id="GO:0005524">
    <property type="term" value="F:ATP binding"/>
    <property type="evidence" value="ECO:0007669"/>
    <property type="project" value="UniProtKB-KW"/>
</dbReference>
<dbReference type="EMBL" id="CBUQ010000008">
    <property type="protein sequence ID" value="CDI68104.1"/>
    <property type="molecule type" value="Genomic_DNA"/>
</dbReference>
<dbReference type="PROSITE" id="PS51643">
    <property type="entry name" value="HD_CAS3"/>
    <property type="match status" value="1"/>
</dbReference>
<keyword evidence="3" id="KW-0540">Nuclease</keyword>
<dbReference type="NCBIfam" id="TIGR01587">
    <property type="entry name" value="cas3_core"/>
    <property type="match status" value="1"/>
</dbReference>
<gene>
    <name evidence="11" type="ORF">BANIM336_01456</name>
</gene>
<comment type="caution">
    <text evidence="11">The sequence shown here is derived from an EMBL/GenBank/DDBJ whole genome shotgun (WGS) entry which is preliminary data.</text>
</comment>
<dbReference type="InterPro" id="IPR006474">
    <property type="entry name" value="Helicase_Cas3_CRISPR-ass_core"/>
</dbReference>
<dbReference type="Pfam" id="PF22590">
    <property type="entry name" value="Cas3-like_C_2"/>
    <property type="match status" value="1"/>
</dbReference>
<dbReference type="CDD" id="cd09641">
    <property type="entry name" value="Cas3''_I"/>
    <property type="match status" value="1"/>
</dbReference>
<keyword evidence="9" id="KW-0051">Antiviral defense</keyword>
<sequence length="1054" mass="117523">MALDIAKGVCMRDCYGRPDLSARALCVWAKTAFSADLNDHRYLRLWQHMRDTAAISELLWKYAIPEKDKKLLCEDLGGETNAVSVLTFLAMVHDVGKASPAFEVQNDYFADRVRESGLHIPSGIAHTKERSQYRHELVGYKALLRWASRQKLNTQVGSLAHGLASIVAGHHGTCITDEKKRLLNSYDATTYVGDADWEAVRMELVDWAAGVTDFQSTIDRLNNRPIRSRSQALLTGMVIESDWIASDSRLFPLNDGEADELGYDSHRRSRRAWRLLALPRPWEADTSGLSPDDLFASRFDLSGARLRPMQREAVDLASTMEKPGLMIIEANMGEGKTEAALTAAEILASRFHCGGIYYALPTRATVNAMFHRALQWIGHLPAQHGMELGSVFLAQAKHDQNPEYVRLREEWFDDPAIRDKIFSHTSFGYVDDEYSQDSPRERGAVQAVVNSWLTGPKRGNLSDFVIGTIDQVLMAALQSKHVVLRHLALSGKVVILDEVHSNTAYMNVYMENALSWLGAYEVPVIMLSATLPQDRREAFLRAYKAGAHFLQALEGDKAIATQIEKEQTQNKSRAWSLPMRHSLPNQLTKPSAGSGEKPSAAKPLDLRYPLISLVEGDGIPRSVSPAASGRAIDVQMSLIDDSDEALVALLRKQLHESGCAVVIRNTVSRAQHTFDLLQKEFGSHMDVLLDHARFLACDRSDIDQNLLLRFGKSSTSEMRQGIVVATQVVEQSLDVDFDMMITDVAPADLILQRAGRLHRHRRGEGESERPEPLRQARMYITGVTWNRDAAPGFSAGITRVYQPFFLLRTLAMLGIEPDRASTVNLPGDISRLVQSVYEDGTLRCRAEWREVEIEAHAALMEHLADSRSKARVFSLMAPQRNTRHPFALDDWLTTCISDVEGAGDGMSRQARAAVRDGDDSFEVIVLQQDADGTLMIPEWVSTAAPRRLPQGFDAPTPDQVQAVLACTISLGSSSVSYLNLDAVINAIEFATPATWHVLMQQERLLSGQLPLILDHNGETTLQVKTSDRKGNKICRELRIRYSPQKGWEAHVNRK</sequence>
<dbReference type="CDD" id="cd17930">
    <property type="entry name" value="DEXHc_cas3"/>
    <property type="match status" value="1"/>
</dbReference>
<dbReference type="RefSeq" id="WP_014698195.1">
    <property type="nucleotide sequence ID" value="NZ_CBUQ010000008.1"/>
</dbReference>
<feature type="domain" description="HD Cas3-type" evidence="10">
    <location>
        <begin position="38"/>
        <end position="244"/>
    </location>
</feature>
<evidence type="ECO:0000256" key="6">
    <source>
        <dbReference type="ARBA" id="ARBA00022801"/>
    </source>
</evidence>
<evidence type="ECO:0000259" key="10">
    <source>
        <dbReference type="PROSITE" id="PS51643"/>
    </source>
</evidence>
<evidence type="ECO:0000256" key="8">
    <source>
        <dbReference type="ARBA" id="ARBA00022840"/>
    </source>
</evidence>
<dbReference type="GO" id="GO:0016787">
    <property type="term" value="F:hydrolase activity"/>
    <property type="evidence" value="ECO:0007669"/>
    <property type="project" value="UniProtKB-KW"/>
</dbReference>
<dbReference type="Gene3D" id="3.40.50.300">
    <property type="entry name" value="P-loop containing nucleotide triphosphate hydrolases"/>
    <property type="match status" value="2"/>
</dbReference>
<dbReference type="PANTHER" id="PTHR47963">
    <property type="entry name" value="DEAD-BOX ATP-DEPENDENT RNA HELICASE 47, MITOCHONDRIAL"/>
    <property type="match status" value="1"/>
</dbReference>
<dbReference type="InterPro" id="IPR027417">
    <property type="entry name" value="P-loop_NTPase"/>
</dbReference>
<keyword evidence="7" id="KW-0347">Helicase</keyword>
<evidence type="ECO:0000256" key="9">
    <source>
        <dbReference type="ARBA" id="ARBA00023118"/>
    </source>
</evidence>
<protein>
    <submittedName>
        <fullName evidence="11">CRISPR-associated helicase Cas3 family protein</fullName>
    </submittedName>
</protein>
<dbReference type="GO" id="GO:0003724">
    <property type="term" value="F:RNA helicase activity"/>
    <property type="evidence" value="ECO:0007669"/>
    <property type="project" value="TreeGrafter"/>
</dbReference>
<evidence type="ECO:0000256" key="2">
    <source>
        <dbReference type="ARBA" id="ARBA00009046"/>
    </source>
</evidence>